<name>A0A2H8TL89_9HEMI</name>
<dbReference type="InterPro" id="IPR002671">
    <property type="entry name" value="Ribosomal_eL22"/>
</dbReference>
<dbReference type="GO" id="GO:0003723">
    <property type="term" value="F:RNA binding"/>
    <property type="evidence" value="ECO:0007669"/>
    <property type="project" value="TreeGrafter"/>
</dbReference>
<sequence length="160" mass="18411">MDPAAKQIEVAGGEKNPVAEMPTTSTLQATSSNNSLKKKKRKIILDCTEPVNISILNLKHFKTFIGLKMRYNDETENSEDVISVKRTNTKIIIFSDVPFTKRYLRFLMKSYFKKWEIAKLWKLVEIGPDSYAFRLLNLVTIKDIESKINEIYSDVNSNSE</sequence>
<comment type="similarity">
    <text evidence="1">Belongs to the eukaryotic ribosomal protein eL22 family.</text>
</comment>
<dbReference type="PANTHER" id="PTHR10064:SF0">
    <property type="entry name" value="FI24544P1-RELATED"/>
    <property type="match status" value="1"/>
</dbReference>
<dbReference type="GO" id="GO:0003735">
    <property type="term" value="F:structural constituent of ribosome"/>
    <property type="evidence" value="ECO:0007669"/>
    <property type="project" value="InterPro"/>
</dbReference>
<dbReference type="GO" id="GO:1990904">
    <property type="term" value="C:ribonucleoprotein complex"/>
    <property type="evidence" value="ECO:0007669"/>
    <property type="project" value="UniProtKB-KW"/>
</dbReference>
<evidence type="ECO:0000256" key="3">
    <source>
        <dbReference type="ARBA" id="ARBA00023274"/>
    </source>
</evidence>
<dbReference type="GO" id="GO:0002181">
    <property type="term" value="P:cytoplasmic translation"/>
    <property type="evidence" value="ECO:0007669"/>
    <property type="project" value="TreeGrafter"/>
</dbReference>
<dbReference type="PANTHER" id="PTHR10064">
    <property type="entry name" value="60S RIBOSOMAL PROTEIN L22"/>
    <property type="match status" value="1"/>
</dbReference>
<dbReference type="OrthoDB" id="10259820at2759"/>
<evidence type="ECO:0000256" key="5">
    <source>
        <dbReference type="ARBA" id="ARBA00041214"/>
    </source>
</evidence>
<protein>
    <recommendedName>
        <fullName evidence="4">Large ribosomal subunit protein eL22</fullName>
    </recommendedName>
    <alternativeName>
        <fullName evidence="5">60S ribosomal protein L22</fullName>
    </alternativeName>
</protein>
<dbReference type="InterPro" id="IPR038526">
    <property type="entry name" value="Ribosomal_eL22_sf"/>
</dbReference>
<proteinExistence type="inferred from homology"/>
<evidence type="ECO:0000256" key="4">
    <source>
        <dbReference type="ARBA" id="ARBA00040613"/>
    </source>
</evidence>
<gene>
    <name evidence="6" type="primary">rpl-22_0</name>
</gene>
<evidence type="ECO:0000256" key="1">
    <source>
        <dbReference type="ARBA" id="ARBA00007817"/>
    </source>
</evidence>
<keyword evidence="3" id="KW-0687">Ribonucleoprotein</keyword>
<dbReference type="Pfam" id="PF01776">
    <property type="entry name" value="Ribosomal_L22e"/>
    <property type="match status" value="1"/>
</dbReference>
<dbReference type="AlphaFoldDB" id="A0A2H8TL89"/>
<keyword evidence="2 6" id="KW-0689">Ribosomal protein</keyword>
<accession>A0A2H8TL89</accession>
<evidence type="ECO:0000313" key="6">
    <source>
        <dbReference type="EMBL" id="MBW14917.1"/>
    </source>
</evidence>
<reference evidence="6" key="1">
    <citation type="submission" date="2017-10" db="EMBL/GenBank/DDBJ databases">
        <title>Transcriptome Assembly of Sugarcane Aphid Adults.</title>
        <authorList>
            <person name="Scully E.D."/>
            <person name="Palmer N.A."/>
            <person name="Geib S.M."/>
            <person name="Sarath G."/>
            <person name="Sattler S.E."/>
        </authorList>
    </citation>
    <scope>NUCLEOTIDE SEQUENCE</scope>
    <source>
        <tissue evidence="6">Whole body</tissue>
    </source>
</reference>
<dbReference type="Gene3D" id="3.30.1360.210">
    <property type="match status" value="1"/>
</dbReference>
<organism evidence="6">
    <name type="scientific">Melanaphis sacchari</name>
    <dbReference type="NCBI Taxonomy" id="742174"/>
    <lineage>
        <taxon>Eukaryota</taxon>
        <taxon>Metazoa</taxon>
        <taxon>Ecdysozoa</taxon>
        <taxon>Arthropoda</taxon>
        <taxon>Hexapoda</taxon>
        <taxon>Insecta</taxon>
        <taxon>Pterygota</taxon>
        <taxon>Neoptera</taxon>
        <taxon>Paraneoptera</taxon>
        <taxon>Hemiptera</taxon>
        <taxon>Sternorrhyncha</taxon>
        <taxon>Aphidomorpha</taxon>
        <taxon>Aphidoidea</taxon>
        <taxon>Aphididae</taxon>
        <taxon>Aphidini</taxon>
        <taxon>Melanaphis</taxon>
    </lineage>
</organism>
<dbReference type="GO" id="GO:0005840">
    <property type="term" value="C:ribosome"/>
    <property type="evidence" value="ECO:0007669"/>
    <property type="project" value="UniProtKB-KW"/>
</dbReference>
<evidence type="ECO:0000256" key="2">
    <source>
        <dbReference type="ARBA" id="ARBA00022980"/>
    </source>
</evidence>
<dbReference type="EMBL" id="GFXV01003112">
    <property type="protein sequence ID" value="MBW14917.1"/>
    <property type="molecule type" value="Transcribed_RNA"/>
</dbReference>